<evidence type="ECO:0000256" key="3">
    <source>
        <dbReference type="ARBA" id="ARBA00023012"/>
    </source>
</evidence>
<dbReference type="InterPro" id="IPR017205">
    <property type="entry name" value="Sig_transdc_His_kinase_ChrS"/>
</dbReference>
<dbReference type="InterPro" id="IPR003594">
    <property type="entry name" value="HATPase_dom"/>
</dbReference>
<protein>
    <submittedName>
        <fullName evidence="7">Sensor histidine kinase</fullName>
    </submittedName>
</protein>
<name>A0A9D1RS08_9CORY</name>
<feature type="domain" description="Histidine kinase/HSP90-like ATPase" evidence="6">
    <location>
        <begin position="305"/>
        <end position="408"/>
    </location>
</feature>
<keyword evidence="3" id="KW-0902">Two-component regulatory system</keyword>
<dbReference type="GO" id="GO:0016020">
    <property type="term" value="C:membrane"/>
    <property type="evidence" value="ECO:0007669"/>
    <property type="project" value="InterPro"/>
</dbReference>
<evidence type="ECO:0000313" key="8">
    <source>
        <dbReference type="Proteomes" id="UP000824190"/>
    </source>
</evidence>
<evidence type="ECO:0000256" key="5">
    <source>
        <dbReference type="SAM" id="Phobius"/>
    </source>
</evidence>
<gene>
    <name evidence="7" type="ORF">H9870_13435</name>
</gene>
<evidence type="ECO:0000256" key="4">
    <source>
        <dbReference type="SAM" id="MobiDB-lite"/>
    </source>
</evidence>
<dbReference type="PIRSF" id="PIRSF037434">
    <property type="entry name" value="STHK_ChrS"/>
    <property type="match status" value="1"/>
</dbReference>
<keyword evidence="2 7" id="KW-0418">Kinase</keyword>
<evidence type="ECO:0000256" key="2">
    <source>
        <dbReference type="ARBA" id="ARBA00022777"/>
    </source>
</evidence>
<reference evidence="7" key="2">
    <citation type="submission" date="2021-04" db="EMBL/GenBank/DDBJ databases">
        <authorList>
            <person name="Gilroy R."/>
        </authorList>
    </citation>
    <scope>NUCLEOTIDE SEQUENCE</scope>
    <source>
        <strain evidence="7">CHK32-1732</strain>
    </source>
</reference>
<accession>A0A9D1RS08</accession>
<evidence type="ECO:0000313" key="7">
    <source>
        <dbReference type="EMBL" id="HIW92649.1"/>
    </source>
</evidence>
<keyword evidence="5" id="KW-0472">Membrane</keyword>
<keyword evidence="1" id="KW-0808">Transferase</keyword>
<feature type="region of interest" description="Disordered" evidence="4">
    <location>
        <begin position="395"/>
        <end position="416"/>
    </location>
</feature>
<keyword evidence="5" id="KW-1133">Transmembrane helix</keyword>
<dbReference type="SMART" id="SM00387">
    <property type="entry name" value="HATPase_c"/>
    <property type="match status" value="1"/>
</dbReference>
<feature type="compositionally biased region" description="Basic and acidic residues" evidence="4">
    <location>
        <begin position="407"/>
        <end position="416"/>
    </location>
</feature>
<dbReference type="GO" id="GO:0000155">
    <property type="term" value="F:phosphorelay sensor kinase activity"/>
    <property type="evidence" value="ECO:0007669"/>
    <property type="project" value="InterPro"/>
</dbReference>
<dbReference type="Pfam" id="PF07730">
    <property type="entry name" value="HisKA_3"/>
    <property type="match status" value="1"/>
</dbReference>
<dbReference type="Pfam" id="PF02518">
    <property type="entry name" value="HATPase_c"/>
    <property type="match status" value="1"/>
</dbReference>
<dbReference type="InterPro" id="IPR050482">
    <property type="entry name" value="Sensor_HK_TwoCompSys"/>
</dbReference>
<evidence type="ECO:0000256" key="1">
    <source>
        <dbReference type="ARBA" id="ARBA00022679"/>
    </source>
</evidence>
<reference evidence="7" key="1">
    <citation type="journal article" date="2021" name="PeerJ">
        <title>Extensive microbial diversity within the chicken gut microbiome revealed by metagenomics and culture.</title>
        <authorList>
            <person name="Gilroy R."/>
            <person name="Ravi A."/>
            <person name="Getino M."/>
            <person name="Pursley I."/>
            <person name="Horton D.L."/>
            <person name="Alikhan N.F."/>
            <person name="Baker D."/>
            <person name="Gharbi K."/>
            <person name="Hall N."/>
            <person name="Watson M."/>
            <person name="Adriaenssens E.M."/>
            <person name="Foster-Nyarko E."/>
            <person name="Jarju S."/>
            <person name="Secka A."/>
            <person name="Antonio M."/>
            <person name="Oren A."/>
            <person name="Chaudhuri R.R."/>
            <person name="La Ragione R."/>
            <person name="Hildebrand F."/>
            <person name="Pallen M.J."/>
        </authorList>
    </citation>
    <scope>NUCLEOTIDE SEQUENCE</scope>
    <source>
        <strain evidence="7">CHK32-1732</strain>
    </source>
</reference>
<dbReference type="Gene3D" id="1.20.5.1930">
    <property type="match status" value="1"/>
</dbReference>
<dbReference type="CDD" id="cd16917">
    <property type="entry name" value="HATPase_UhpB-NarQ-NarX-like"/>
    <property type="match status" value="1"/>
</dbReference>
<dbReference type="InterPro" id="IPR036890">
    <property type="entry name" value="HATPase_C_sf"/>
</dbReference>
<feature type="transmembrane region" description="Helical" evidence="5">
    <location>
        <begin position="12"/>
        <end position="32"/>
    </location>
</feature>
<dbReference type="GO" id="GO:0046983">
    <property type="term" value="F:protein dimerization activity"/>
    <property type="evidence" value="ECO:0007669"/>
    <property type="project" value="InterPro"/>
</dbReference>
<dbReference type="PANTHER" id="PTHR24421">
    <property type="entry name" value="NITRATE/NITRITE SENSOR PROTEIN NARX-RELATED"/>
    <property type="match status" value="1"/>
</dbReference>
<comment type="caution">
    <text evidence="7">The sequence shown here is derived from an EMBL/GenBank/DDBJ whole genome shotgun (WGS) entry which is preliminary data.</text>
</comment>
<dbReference type="InterPro" id="IPR011712">
    <property type="entry name" value="Sig_transdc_His_kin_sub3_dim/P"/>
</dbReference>
<dbReference type="Proteomes" id="UP000824190">
    <property type="component" value="Unassembled WGS sequence"/>
</dbReference>
<dbReference type="AlphaFoldDB" id="A0A9D1RS08"/>
<dbReference type="EMBL" id="DXGC01000117">
    <property type="protein sequence ID" value="HIW92649.1"/>
    <property type="molecule type" value="Genomic_DNA"/>
</dbReference>
<feature type="transmembrane region" description="Helical" evidence="5">
    <location>
        <begin position="38"/>
        <end position="58"/>
    </location>
</feature>
<feature type="transmembrane region" description="Helical" evidence="5">
    <location>
        <begin position="135"/>
        <end position="153"/>
    </location>
</feature>
<keyword evidence="5" id="KW-0812">Transmembrane</keyword>
<evidence type="ECO:0000259" key="6">
    <source>
        <dbReference type="SMART" id="SM00387"/>
    </source>
</evidence>
<sequence>MGNEDAVRDSLLIRGGFATLLSFLLGSTMWSATHPDDGSAQLVFLSSLAFGLVAAYGLTRPTMMSLPKRATWMLILTVLWAVLAFQEPTAHYMIVALFALYLYRLPLWWGVAATAVVMLLGSGIGVVVMGSDVSVVVGPVMAGLVAIAVAVIVEEVFMVGEDRRELIDELIFTRSQLAESEREAGVVAERQRVAHEIHDTVAQGLSSIQMLLYAAERDIPDDSPARDRIEVARKVAAENLRDTRAIIAALQPRALQGGTLADALRRLATASHENVPGLSVEVTVGHRSDSGALALGTLEVSLPIMVKSVLLRIAQSAMANVRHHSGATTAQITVVADLSAGLVEMEVIDDGRGFDVPGALVGASGRAQGGHIGLMTMRQRAASIGGTVEFGSAPGRGTVVRTSAPLEGHRLESQHP</sequence>
<feature type="transmembrane region" description="Helical" evidence="5">
    <location>
        <begin position="107"/>
        <end position="128"/>
    </location>
</feature>
<dbReference type="SUPFAM" id="SSF55874">
    <property type="entry name" value="ATPase domain of HSP90 chaperone/DNA topoisomerase II/histidine kinase"/>
    <property type="match status" value="1"/>
</dbReference>
<organism evidence="7 8">
    <name type="scientific">Candidatus Corynebacterium avicola</name>
    <dbReference type="NCBI Taxonomy" id="2838527"/>
    <lineage>
        <taxon>Bacteria</taxon>
        <taxon>Bacillati</taxon>
        <taxon>Actinomycetota</taxon>
        <taxon>Actinomycetes</taxon>
        <taxon>Mycobacteriales</taxon>
        <taxon>Corynebacteriaceae</taxon>
        <taxon>Corynebacterium</taxon>
    </lineage>
</organism>
<dbReference type="PANTHER" id="PTHR24421:SF62">
    <property type="entry name" value="SENSORY TRANSDUCTION HISTIDINE KINASE"/>
    <property type="match status" value="1"/>
</dbReference>
<dbReference type="Gene3D" id="3.30.565.10">
    <property type="entry name" value="Histidine kinase-like ATPase, C-terminal domain"/>
    <property type="match status" value="1"/>
</dbReference>
<proteinExistence type="predicted"/>
<feature type="transmembrane region" description="Helical" evidence="5">
    <location>
        <begin position="70"/>
        <end position="101"/>
    </location>
</feature>